<feature type="chain" id="PRO_5018163316" evidence="10">
    <location>
        <begin position="24"/>
        <end position="371"/>
    </location>
</feature>
<keyword evidence="4" id="KW-1003">Cell membrane</keyword>
<dbReference type="PROSITE" id="PS52015">
    <property type="entry name" value="TONB_CTD"/>
    <property type="match status" value="1"/>
</dbReference>
<gene>
    <name evidence="12" type="ORF">DFR27_1305</name>
</gene>
<dbReference type="InterPro" id="IPR006260">
    <property type="entry name" value="TonB/TolA_C"/>
</dbReference>
<reference evidence="12 13" key="1">
    <citation type="submission" date="2018-10" db="EMBL/GenBank/DDBJ databases">
        <title>Genomic Encyclopedia of Type Strains, Phase IV (KMG-IV): sequencing the most valuable type-strain genomes for metagenomic binning, comparative biology and taxonomic classification.</title>
        <authorList>
            <person name="Goeker M."/>
        </authorList>
    </citation>
    <scope>NUCLEOTIDE SEQUENCE [LARGE SCALE GENOMIC DNA]</scope>
    <source>
        <strain evidence="12 13">DSM 25080</strain>
    </source>
</reference>
<evidence type="ECO:0000256" key="9">
    <source>
        <dbReference type="ARBA" id="ARBA00023136"/>
    </source>
</evidence>
<dbReference type="InterPro" id="IPR016087">
    <property type="entry name" value="Chalcone_isomerase"/>
</dbReference>
<evidence type="ECO:0000256" key="6">
    <source>
        <dbReference type="ARBA" id="ARBA00022692"/>
    </source>
</evidence>
<accession>A0A3M0A4I9</accession>
<dbReference type="InterPro" id="IPR037682">
    <property type="entry name" value="TonB_C"/>
</dbReference>
<dbReference type="PANTHER" id="PTHR33446:SF2">
    <property type="entry name" value="PROTEIN TONB"/>
    <property type="match status" value="1"/>
</dbReference>
<sequence length="371" mass="40838">MKKLINGALIGFCLVSLSTFSQADFATENNLVLNGIAVHSELRQPVFLAKLNVTHPASTPNEARTPGAPAQMELTLLKRSWSSRQFRQYWLSGIAINVGLEEMTAHQTELLDLATVLKGRMRQNDRFSIDFIPGEATIVSLNDIELDQYSPELWPLLVSNWVGPRVDQDYRQDILSLPANTSELLALASTEPSDERIAAIAGWLVVAEAVEVAVEPEPVVEAEPEPVVEVVAAPVRQPEPEPELEPEPTVAALSFDDEFEEDESAEEAALEAQKAFMGAVYSSQMLQWTNRNVRYPSRALDRGREGRVTLNVTVDQAGNVVSAEITESSGHGILDREALRAVDRSAPYPRFPSELDTSTYTASVPISFILQ</sequence>
<dbReference type="AlphaFoldDB" id="A0A3M0A4I9"/>
<evidence type="ECO:0000313" key="13">
    <source>
        <dbReference type="Proteomes" id="UP000267187"/>
    </source>
</evidence>
<evidence type="ECO:0000256" key="4">
    <source>
        <dbReference type="ARBA" id="ARBA00022475"/>
    </source>
</evidence>
<proteinExistence type="inferred from homology"/>
<dbReference type="Gene3D" id="3.30.1150.10">
    <property type="match status" value="1"/>
</dbReference>
<keyword evidence="10" id="KW-0732">Signal</keyword>
<name>A0A3M0A4I9_9GAMM</name>
<dbReference type="OrthoDB" id="6077935at2"/>
<keyword evidence="13" id="KW-1185">Reference proteome</keyword>
<keyword evidence="5" id="KW-0997">Cell inner membrane</keyword>
<dbReference type="Pfam" id="PF16036">
    <property type="entry name" value="Chalcone_3"/>
    <property type="match status" value="1"/>
</dbReference>
<evidence type="ECO:0000313" key="12">
    <source>
        <dbReference type="EMBL" id="RMA79953.1"/>
    </source>
</evidence>
<dbReference type="GO" id="GO:0015031">
    <property type="term" value="P:protein transport"/>
    <property type="evidence" value="ECO:0007669"/>
    <property type="project" value="UniProtKB-KW"/>
</dbReference>
<dbReference type="InterPro" id="IPR051045">
    <property type="entry name" value="TonB-dependent_transducer"/>
</dbReference>
<dbReference type="RefSeq" id="WP_121876651.1">
    <property type="nucleotide sequence ID" value="NZ_REFJ01000003.1"/>
</dbReference>
<dbReference type="SUPFAM" id="SSF74653">
    <property type="entry name" value="TolA/TonB C-terminal domain"/>
    <property type="match status" value="1"/>
</dbReference>
<evidence type="ECO:0000256" key="8">
    <source>
        <dbReference type="ARBA" id="ARBA00022989"/>
    </source>
</evidence>
<keyword evidence="3" id="KW-0813">Transport</keyword>
<feature type="signal peptide" evidence="10">
    <location>
        <begin position="1"/>
        <end position="23"/>
    </location>
</feature>
<evidence type="ECO:0000256" key="7">
    <source>
        <dbReference type="ARBA" id="ARBA00022927"/>
    </source>
</evidence>
<dbReference type="GO" id="GO:0055085">
    <property type="term" value="P:transmembrane transport"/>
    <property type="evidence" value="ECO:0007669"/>
    <property type="project" value="InterPro"/>
</dbReference>
<evidence type="ECO:0000256" key="1">
    <source>
        <dbReference type="ARBA" id="ARBA00004383"/>
    </source>
</evidence>
<dbReference type="PANTHER" id="PTHR33446">
    <property type="entry name" value="PROTEIN TONB-RELATED"/>
    <property type="match status" value="1"/>
</dbReference>
<dbReference type="GO" id="GO:0031992">
    <property type="term" value="F:energy transducer activity"/>
    <property type="evidence" value="ECO:0007669"/>
    <property type="project" value="TreeGrafter"/>
</dbReference>
<keyword evidence="6" id="KW-0812">Transmembrane</keyword>
<evidence type="ECO:0000259" key="11">
    <source>
        <dbReference type="PROSITE" id="PS52015"/>
    </source>
</evidence>
<evidence type="ECO:0000256" key="5">
    <source>
        <dbReference type="ARBA" id="ARBA00022519"/>
    </source>
</evidence>
<dbReference type="Pfam" id="PF03544">
    <property type="entry name" value="TonB_C"/>
    <property type="match status" value="1"/>
</dbReference>
<evidence type="ECO:0000256" key="2">
    <source>
        <dbReference type="ARBA" id="ARBA00006555"/>
    </source>
</evidence>
<protein>
    <submittedName>
        <fullName evidence="12">TonB family protein</fullName>
    </submittedName>
</protein>
<dbReference type="EMBL" id="REFJ01000003">
    <property type="protein sequence ID" value="RMA79953.1"/>
    <property type="molecule type" value="Genomic_DNA"/>
</dbReference>
<keyword evidence="7" id="KW-0653">Protein transport</keyword>
<keyword evidence="9" id="KW-0472">Membrane</keyword>
<dbReference type="GO" id="GO:0098797">
    <property type="term" value="C:plasma membrane protein complex"/>
    <property type="evidence" value="ECO:0007669"/>
    <property type="project" value="TreeGrafter"/>
</dbReference>
<dbReference type="NCBIfam" id="TIGR01352">
    <property type="entry name" value="tonB_Cterm"/>
    <property type="match status" value="1"/>
</dbReference>
<comment type="subcellular location">
    <subcellularLocation>
        <location evidence="1">Cell inner membrane</location>
        <topology evidence="1">Single-pass membrane protein</topology>
        <orientation evidence="1">Periplasmic side</orientation>
    </subcellularLocation>
</comment>
<comment type="similarity">
    <text evidence="2">Belongs to the TonB family.</text>
</comment>
<organism evidence="12 13">
    <name type="scientific">Umboniibacter marinipuniceus</name>
    <dbReference type="NCBI Taxonomy" id="569599"/>
    <lineage>
        <taxon>Bacteria</taxon>
        <taxon>Pseudomonadati</taxon>
        <taxon>Pseudomonadota</taxon>
        <taxon>Gammaproteobacteria</taxon>
        <taxon>Cellvibrionales</taxon>
        <taxon>Cellvibrionaceae</taxon>
        <taxon>Umboniibacter</taxon>
    </lineage>
</organism>
<keyword evidence="8" id="KW-1133">Transmembrane helix</keyword>
<dbReference type="Proteomes" id="UP000267187">
    <property type="component" value="Unassembled WGS sequence"/>
</dbReference>
<feature type="domain" description="TonB C-terminal" evidence="11">
    <location>
        <begin position="280"/>
        <end position="371"/>
    </location>
</feature>
<evidence type="ECO:0000256" key="3">
    <source>
        <dbReference type="ARBA" id="ARBA00022448"/>
    </source>
</evidence>
<comment type="caution">
    <text evidence="12">The sequence shown here is derived from an EMBL/GenBank/DDBJ whole genome shotgun (WGS) entry which is preliminary data.</text>
</comment>
<evidence type="ECO:0000256" key="10">
    <source>
        <dbReference type="SAM" id="SignalP"/>
    </source>
</evidence>